<dbReference type="AlphaFoldDB" id="A0A4Y7SPD2"/>
<dbReference type="STRING" id="71717.A0A4Y7SPD2"/>
<proteinExistence type="predicted"/>
<reference evidence="1 2" key="1">
    <citation type="journal article" date="2019" name="Nat. Ecol. Evol.">
        <title>Megaphylogeny resolves global patterns of mushroom evolution.</title>
        <authorList>
            <person name="Varga T."/>
            <person name="Krizsan K."/>
            <person name="Foldi C."/>
            <person name="Dima B."/>
            <person name="Sanchez-Garcia M."/>
            <person name="Sanchez-Ramirez S."/>
            <person name="Szollosi G.J."/>
            <person name="Szarkandi J.G."/>
            <person name="Papp V."/>
            <person name="Albert L."/>
            <person name="Andreopoulos W."/>
            <person name="Angelini C."/>
            <person name="Antonin V."/>
            <person name="Barry K.W."/>
            <person name="Bougher N.L."/>
            <person name="Buchanan P."/>
            <person name="Buyck B."/>
            <person name="Bense V."/>
            <person name="Catcheside P."/>
            <person name="Chovatia M."/>
            <person name="Cooper J."/>
            <person name="Damon W."/>
            <person name="Desjardin D."/>
            <person name="Finy P."/>
            <person name="Geml J."/>
            <person name="Haridas S."/>
            <person name="Hughes K."/>
            <person name="Justo A."/>
            <person name="Karasinski D."/>
            <person name="Kautmanova I."/>
            <person name="Kiss B."/>
            <person name="Kocsube S."/>
            <person name="Kotiranta H."/>
            <person name="LaButti K.M."/>
            <person name="Lechner B.E."/>
            <person name="Liimatainen K."/>
            <person name="Lipzen A."/>
            <person name="Lukacs Z."/>
            <person name="Mihaltcheva S."/>
            <person name="Morgado L.N."/>
            <person name="Niskanen T."/>
            <person name="Noordeloos M.E."/>
            <person name="Ohm R.A."/>
            <person name="Ortiz-Santana B."/>
            <person name="Ovrebo C."/>
            <person name="Racz N."/>
            <person name="Riley R."/>
            <person name="Savchenko A."/>
            <person name="Shiryaev A."/>
            <person name="Soop K."/>
            <person name="Spirin V."/>
            <person name="Szebenyi C."/>
            <person name="Tomsovsky M."/>
            <person name="Tulloss R.E."/>
            <person name="Uehling J."/>
            <person name="Grigoriev I.V."/>
            <person name="Vagvolgyi C."/>
            <person name="Papp T."/>
            <person name="Martin F.M."/>
            <person name="Miettinen O."/>
            <person name="Hibbett D.S."/>
            <person name="Nagy L.G."/>
        </authorList>
    </citation>
    <scope>NUCLEOTIDE SEQUENCE [LARGE SCALE GENOMIC DNA]</scope>
    <source>
        <strain evidence="1 2">FP101781</strain>
    </source>
</reference>
<sequence length="946" mass="103252">MVALKGRVLKEMQAVYDKKVGGSLVTGAVRSAGIMAAEIGIFAPSHFTHYWKHGVTGVVTKDAMYVNPTLLLSSHGDGFSVHYGTDPIKCFHLAPCLESVSSGVCGDVSASSATAAEIVANIGNQFTGWCVGFHHQMHAPSPNAEVRFRFFGGNAMGLCKALLSVSRGAPLNTTEHADVWGATTISFVDDYQWNSLTPAPLSFNVIDTSNLADHIGYLNILLITAPLLGRGLPAALFTHSLISSINGRHEHVSALDMIGVDLPFLSTVLGLVPERKYSAFTSQSMSPELFLSAFRQGPSHQFLELNSWRAINGAHTPAGYFFDCDPQNLGAFLFSIYLQLFQDESFSIGGVACLGHYTRDTFVCFASCVKDRYLGKWDAAMDYVLNSLKADKTLMVDLMYYQELSHGLKLAGLADVVTIPCSPLLSRNPCFPGWQDIPLTVYVILVVPRPVIQRILNETKEMSTPSFRCEVLCPGVQHMFTSIQPTFGSIEGGGTSPGRVGVIYEDPRRWSGSSNLIVYFSCPASTFLRWQLSSCTVSLSMYGLAAAARFWPILGPDLKIWSTTLADSQRAFILRDRPRVSSQATSHGSISTSSTPPTPISAIDPHLLAVNIKNGAVSSFTIRTRITDEVAKESLADSKTPVKTKAESVSTVHISFPCFETTLYFPFPIGLSTLITRIARKSSYVEIEARIAHATRISPELNPFPVVPAGTGGAWASSMHYLALDALPALRCPMDPTATGKWLRPHFGLSLEEELLRSRRSAGPKYGLSELKDTLYSLFLGFTEKHYGVPTLVELCQPEMSGIRILLFVDRLRIDLTGNTVIADASVLVLTPSLFQIPAIRAALSVPQLRLQINIVQEEIGWWSAYLTTAVERCRTWKHTDKCEYIGGGVPRSLDLRGDPICTCGRGKNLGGFANVKEWGLFAPFVTRVALVFDAAWPQPLTDQLG</sequence>
<gene>
    <name evidence="1" type="ORF">FA13DRAFT_1797758</name>
</gene>
<name>A0A4Y7SPD2_COPMI</name>
<evidence type="ECO:0000313" key="1">
    <source>
        <dbReference type="EMBL" id="TEB23716.1"/>
    </source>
</evidence>
<protein>
    <submittedName>
        <fullName evidence="1">Uncharacterized protein</fullName>
    </submittedName>
</protein>
<dbReference type="EMBL" id="QPFP01000074">
    <property type="protein sequence ID" value="TEB23716.1"/>
    <property type="molecule type" value="Genomic_DNA"/>
</dbReference>
<dbReference type="OrthoDB" id="432970at2759"/>
<accession>A0A4Y7SPD2</accession>
<dbReference type="Proteomes" id="UP000298030">
    <property type="component" value="Unassembled WGS sequence"/>
</dbReference>
<comment type="caution">
    <text evidence="1">The sequence shown here is derived from an EMBL/GenBank/DDBJ whole genome shotgun (WGS) entry which is preliminary data.</text>
</comment>
<evidence type="ECO:0000313" key="2">
    <source>
        <dbReference type="Proteomes" id="UP000298030"/>
    </source>
</evidence>
<keyword evidence="2" id="KW-1185">Reference proteome</keyword>
<organism evidence="1 2">
    <name type="scientific">Coprinellus micaceus</name>
    <name type="common">Glistening ink-cap mushroom</name>
    <name type="synonym">Coprinus micaceus</name>
    <dbReference type="NCBI Taxonomy" id="71717"/>
    <lineage>
        <taxon>Eukaryota</taxon>
        <taxon>Fungi</taxon>
        <taxon>Dikarya</taxon>
        <taxon>Basidiomycota</taxon>
        <taxon>Agaricomycotina</taxon>
        <taxon>Agaricomycetes</taxon>
        <taxon>Agaricomycetidae</taxon>
        <taxon>Agaricales</taxon>
        <taxon>Agaricineae</taxon>
        <taxon>Psathyrellaceae</taxon>
        <taxon>Coprinellus</taxon>
    </lineage>
</organism>